<proteinExistence type="predicted"/>
<organism evidence="1 2">
    <name type="scientific">Paraburkholderia azotifigens</name>
    <dbReference type="NCBI Taxonomy" id="2057004"/>
    <lineage>
        <taxon>Bacteria</taxon>
        <taxon>Pseudomonadati</taxon>
        <taxon>Pseudomonadota</taxon>
        <taxon>Betaproteobacteria</taxon>
        <taxon>Burkholderiales</taxon>
        <taxon>Burkholderiaceae</taxon>
        <taxon>Paraburkholderia</taxon>
    </lineage>
</organism>
<dbReference type="AlphaFoldDB" id="A0A5C6VAI4"/>
<dbReference type="EMBL" id="VOQS01000003">
    <property type="protein sequence ID" value="TXC82403.1"/>
    <property type="molecule type" value="Genomic_DNA"/>
</dbReference>
<comment type="caution">
    <text evidence="1">The sequence shown here is derived from an EMBL/GenBank/DDBJ whole genome shotgun (WGS) entry which is preliminary data.</text>
</comment>
<evidence type="ECO:0000313" key="1">
    <source>
        <dbReference type="EMBL" id="TXC82403.1"/>
    </source>
</evidence>
<dbReference type="Proteomes" id="UP000321776">
    <property type="component" value="Unassembled WGS sequence"/>
</dbReference>
<gene>
    <name evidence="1" type="ORF">FRZ40_18125</name>
</gene>
<accession>A0A5C6VAI4</accession>
<reference evidence="1 2" key="1">
    <citation type="journal article" date="2018" name="Int. J. Syst. Evol. Microbiol.">
        <title>Paraburkholderia azotifigens sp. nov., a nitrogen-fixing bacterium isolated from paddy soil.</title>
        <authorList>
            <person name="Choi G.M."/>
            <person name="Im W.T."/>
        </authorList>
    </citation>
    <scope>NUCLEOTIDE SEQUENCE [LARGE SCALE GENOMIC DNA]</scope>
    <source>
        <strain evidence="1 2">NF 2-5-3</strain>
    </source>
</reference>
<sequence length="92" mass="10396">MALRVITHVTCPCGHCGSIVESRYDDSRSHWYLATLRDLSHNGLYDGLDTLFSENTPSCPACGQSLGPEYVTRREHRAFKDAREGQEIARRI</sequence>
<protein>
    <submittedName>
        <fullName evidence="1">Uncharacterized protein</fullName>
    </submittedName>
</protein>
<dbReference type="RefSeq" id="WP_147235063.1">
    <property type="nucleotide sequence ID" value="NZ_VOQS01000003.1"/>
</dbReference>
<name>A0A5C6VAI4_9BURK</name>
<evidence type="ECO:0000313" key="2">
    <source>
        <dbReference type="Proteomes" id="UP000321776"/>
    </source>
</evidence>